<evidence type="ECO:0000259" key="1">
    <source>
        <dbReference type="Pfam" id="PF02954"/>
    </source>
</evidence>
<organism evidence="3 4">
    <name type="scientific">Companilactobacillus keshanensis</name>
    <dbReference type="NCBI Taxonomy" id="2486003"/>
    <lineage>
        <taxon>Bacteria</taxon>
        <taxon>Bacillati</taxon>
        <taxon>Bacillota</taxon>
        <taxon>Bacilli</taxon>
        <taxon>Lactobacillales</taxon>
        <taxon>Lactobacillaceae</taxon>
        <taxon>Companilactobacillus</taxon>
    </lineage>
</organism>
<proteinExistence type="predicted"/>
<keyword evidence="4" id="KW-1185">Reference proteome</keyword>
<evidence type="ECO:0000313" key="3">
    <source>
        <dbReference type="EMBL" id="MFD1417944.1"/>
    </source>
</evidence>
<name>A0ABW4BVD4_9LACO</name>
<evidence type="ECO:0000313" key="4">
    <source>
        <dbReference type="Proteomes" id="UP001597251"/>
    </source>
</evidence>
<feature type="domain" description="Signal transduction response regulator propionate catabolism activator N-terminal" evidence="2">
    <location>
        <begin position="27"/>
        <end position="185"/>
    </location>
</feature>
<dbReference type="Gene3D" id="3.40.50.2300">
    <property type="match status" value="1"/>
</dbReference>
<accession>A0ABW4BVD4</accession>
<comment type="caution">
    <text evidence="3">The sequence shown here is derived from an EMBL/GenBank/DDBJ whole genome shotgun (WGS) entry which is preliminary data.</text>
</comment>
<dbReference type="SUPFAM" id="SSF52540">
    <property type="entry name" value="P-loop containing nucleoside triphosphate hydrolases"/>
    <property type="match status" value="1"/>
</dbReference>
<dbReference type="EMBL" id="JBHTOI010000029">
    <property type="protein sequence ID" value="MFD1417944.1"/>
    <property type="molecule type" value="Genomic_DNA"/>
</dbReference>
<sequence>MKFKILGIYPYAGLEQSIKKQLPEFSELEIDHFVGDLNYGIEIATKQLRNHNYDAIISRGGTKRALEQKFDLPIIDIGVSKYDILQAIQSLKHINKIAIVGFDFLSINAEHVIEDFNKNLSVFQIKSLNDAQKILLKLKEDDYDVIIGDRITSRLANELGINCILISSGDESVISALQNCLNLLKNKYSEKESSRTLLELLKYRNEGLVVTDDDNIINYTMNLNYVAKLMPHIKKRIHYINWNDNKASIFMSQNKWYQINKLKSTTYIVKQLNNYQPREIRDSSNNIDIKIFNAYLKSNLSEEFLNALEIYKHNDDILFIAGENGSGKGQLISIISSAESKQTFQINCNELTESKLTNLESSMASPFLDTKNTIIFNHLDKLNINLQKKLMHFINETLLFKRNKLIFSYELDSQSGNNLTKILIKQPKYIEIKPFNYLDSQQISLLISLLINQLNIKYGRETLGVTDITFDRILRGPWERNYRQFINVLTESYKASSSPYINLSSLKYGLNQENSEYNLTNTSKITHIQQNFLSIPINNDLNDSIDLIIQKELSINNFNKTKTAESLGISRSTLWRLLKRIN</sequence>
<dbReference type="Gene3D" id="3.40.50.300">
    <property type="entry name" value="P-loop containing nucleotide triphosphate hydrolases"/>
    <property type="match status" value="1"/>
</dbReference>
<dbReference type="Pfam" id="PF02954">
    <property type="entry name" value="HTH_8"/>
    <property type="match status" value="1"/>
</dbReference>
<dbReference type="InterPro" id="IPR027417">
    <property type="entry name" value="P-loop_NTPase"/>
</dbReference>
<dbReference type="RefSeq" id="WP_125677881.1">
    <property type="nucleotide sequence ID" value="NZ_JBHTOI010000029.1"/>
</dbReference>
<dbReference type="InterPro" id="IPR002197">
    <property type="entry name" value="HTH_Fis"/>
</dbReference>
<dbReference type="PANTHER" id="PTHR32071">
    <property type="entry name" value="TRANSCRIPTIONAL REGULATORY PROTEIN"/>
    <property type="match status" value="1"/>
</dbReference>
<dbReference type="Proteomes" id="UP001597251">
    <property type="component" value="Unassembled WGS sequence"/>
</dbReference>
<protein>
    <submittedName>
        <fullName evidence="3">PrpR N-terminal domain-containing protein</fullName>
    </submittedName>
</protein>
<dbReference type="InterPro" id="IPR009057">
    <property type="entry name" value="Homeodomain-like_sf"/>
</dbReference>
<dbReference type="Pfam" id="PF06506">
    <property type="entry name" value="PrpR_N"/>
    <property type="match status" value="1"/>
</dbReference>
<dbReference type="Gene3D" id="3.40.50.10660">
    <property type="entry name" value="PrpR receptor domain-like"/>
    <property type="match status" value="1"/>
</dbReference>
<dbReference type="SUPFAM" id="SSF159800">
    <property type="entry name" value="PrpR receptor domain-like"/>
    <property type="match status" value="1"/>
</dbReference>
<dbReference type="SUPFAM" id="SSF46689">
    <property type="entry name" value="Homeodomain-like"/>
    <property type="match status" value="1"/>
</dbReference>
<dbReference type="InterPro" id="IPR010524">
    <property type="entry name" value="Sig_transdc_resp-reg_PrpR_N"/>
</dbReference>
<gene>
    <name evidence="3" type="ORF">ACFQ42_04245</name>
</gene>
<feature type="domain" description="DNA binding HTH" evidence="1">
    <location>
        <begin position="549"/>
        <end position="580"/>
    </location>
</feature>
<reference evidence="4" key="1">
    <citation type="journal article" date="2019" name="Int. J. Syst. Evol. Microbiol.">
        <title>The Global Catalogue of Microorganisms (GCM) 10K type strain sequencing project: providing services to taxonomists for standard genome sequencing and annotation.</title>
        <authorList>
            <consortium name="The Broad Institute Genomics Platform"/>
            <consortium name="The Broad Institute Genome Sequencing Center for Infectious Disease"/>
            <person name="Wu L."/>
            <person name="Ma J."/>
        </authorList>
    </citation>
    <scope>NUCLEOTIDE SEQUENCE [LARGE SCALE GENOMIC DNA]</scope>
    <source>
        <strain evidence="4">CCM 8936</strain>
    </source>
</reference>
<dbReference type="Gene3D" id="1.10.10.60">
    <property type="entry name" value="Homeodomain-like"/>
    <property type="match status" value="1"/>
</dbReference>
<evidence type="ECO:0000259" key="2">
    <source>
        <dbReference type="Pfam" id="PF06506"/>
    </source>
</evidence>